<protein>
    <submittedName>
        <fullName evidence="5">Polyvinylalcohol dehydrogenase</fullName>
    </submittedName>
</protein>
<gene>
    <name evidence="5" type="ORF">CJ030_MR5G024788</name>
</gene>
<dbReference type="Proteomes" id="UP000516437">
    <property type="component" value="Chromosome 5"/>
</dbReference>
<dbReference type="AlphaFoldDB" id="A0A6A1VJU5"/>
<dbReference type="Gene3D" id="2.140.10.10">
    <property type="entry name" value="Quinoprotein alcohol dehydrogenase-like superfamily"/>
    <property type="match status" value="1"/>
</dbReference>
<name>A0A6A1VJU5_9ROSI</name>
<comment type="caution">
    <text evidence="5">The sequence shown here is derived from an EMBL/GenBank/DDBJ whole genome shotgun (WGS) entry which is preliminary data.</text>
</comment>
<evidence type="ECO:0000313" key="5">
    <source>
        <dbReference type="EMBL" id="KAB1213202.1"/>
    </source>
</evidence>
<keyword evidence="3" id="KW-0560">Oxidoreductase</keyword>
<evidence type="ECO:0000313" key="6">
    <source>
        <dbReference type="Proteomes" id="UP000516437"/>
    </source>
</evidence>
<reference evidence="5 6" key="1">
    <citation type="journal article" date="2019" name="Plant Biotechnol. J.">
        <title>The red bayberry genome and genetic basis of sex determination.</title>
        <authorList>
            <person name="Jia H.M."/>
            <person name="Jia H.J."/>
            <person name="Cai Q.L."/>
            <person name="Wang Y."/>
            <person name="Zhao H.B."/>
            <person name="Yang W.F."/>
            <person name="Wang G.Y."/>
            <person name="Li Y.H."/>
            <person name="Zhan D.L."/>
            <person name="Shen Y.T."/>
            <person name="Niu Q.F."/>
            <person name="Chang L."/>
            <person name="Qiu J."/>
            <person name="Zhao L."/>
            <person name="Xie H.B."/>
            <person name="Fu W.Y."/>
            <person name="Jin J."/>
            <person name="Li X.W."/>
            <person name="Jiao Y."/>
            <person name="Zhou C.C."/>
            <person name="Tu T."/>
            <person name="Chai C.Y."/>
            <person name="Gao J.L."/>
            <person name="Fan L.J."/>
            <person name="van de Weg E."/>
            <person name="Wang J.Y."/>
            <person name="Gao Z.S."/>
        </authorList>
    </citation>
    <scope>NUCLEOTIDE SEQUENCE [LARGE SCALE GENOMIC DNA]</scope>
    <source>
        <tissue evidence="5">Leaves</tissue>
    </source>
</reference>
<dbReference type="InterPro" id="IPR011047">
    <property type="entry name" value="Quinoprotein_ADH-like_sf"/>
</dbReference>
<dbReference type="Pfam" id="PF01011">
    <property type="entry name" value="PQQ"/>
    <property type="match status" value="1"/>
</dbReference>
<dbReference type="PANTHER" id="PTHR32303:SF18">
    <property type="entry name" value="POLYVINYLALCOHOL DEHYDROGENASE-LIKE"/>
    <property type="match status" value="1"/>
</dbReference>
<dbReference type="InterPro" id="IPR018391">
    <property type="entry name" value="PQQ_b-propeller_rpt"/>
</dbReference>
<dbReference type="GO" id="GO:0016491">
    <property type="term" value="F:oxidoreductase activity"/>
    <property type="evidence" value="ECO:0007669"/>
    <property type="project" value="UniProtKB-KW"/>
</dbReference>
<dbReference type="InterPro" id="IPR002372">
    <property type="entry name" value="PQQ_rpt_dom"/>
</dbReference>
<evidence type="ECO:0000256" key="2">
    <source>
        <dbReference type="ARBA" id="ARBA00008156"/>
    </source>
</evidence>
<evidence type="ECO:0000259" key="4">
    <source>
        <dbReference type="Pfam" id="PF01011"/>
    </source>
</evidence>
<proteinExistence type="inferred from homology"/>
<keyword evidence="6" id="KW-1185">Reference proteome</keyword>
<comment type="similarity">
    <text evidence="2">Belongs to the bacterial PQQ dehydrogenase family.</text>
</comment>
<organism evidence="5 6">
    <name type="scientific">Morella rubra</name>
    <name type="common">Chinese bayberry</name>
    <dbReference type="NCBI Taxonomy" id="262757"/>
    <lineage>
        <taxon>Eukaryota</taxon>
        <taxon>Viridiplantae</taxon>
        <taxon>Streptophyta</taxon>
        <taxon>Embryophyta</taxon>
        <taxon>Tracheophyta</taxon>
        <taxon>Spermatophyta</taxon>
        <taxon>Magnoliopsida</taxon>
        <taxon>eudicotyledons</taxon>
        <taxon>Gunneridae</taxon>
        <taxon>Pentapetalae</taxon>
        <taxon>rosids</taxon>
        <taxon>fabids</taxon>
        <taxon>Fagales</taxon>
        <taxon>Myricaceae</taxon>
        <taxon>Morella</taxon>
    </lineage>
</organism>
<evidence type="ECO:0000256" key="3">
    <source>
        <dbReference type="ARBA" id="ARBA00023002"/>
    </source>
</evidence>
<comment type="cofactor">
    <cofactor evidence="1">
        <name>pyrroloquinoline quinone</name>
        <dbReference type="ChEBI" id="CHEBI:58442"/>
    </cofactor>
</comment>
<dbReference type="SUPFAM" id="SSF50998">
    <property type="entry name" value="Quinoprotein alcohol dehydrogenase-like"/>
    <property type="match status" value="1"/>
</dbReference>
<dbReference type="PANTHER" id="PTHR32303">
    <property type="entry name" value="QUINOPROTEIN ALCOHOL DEHYDROGENASE (CYTOCHROME C)"/>
    <property type="match status" value="1"/>
</dbReference>
<dbReference type="EMBL" id="RXIC02000023">
    <property type="protein sequence ID" value="KAB1213202.1"/>
    <property type="molecule type" value="Genomic_DNA"/>
</dbReference>
<feature type="domain" description="Pyrrolo-quinoline quinone repeat" evidence="4">
    <location>
        <begin position="2"/>
        <end position="348"/>
    </location>
</feature>
<dbReference type="OrthoDB" id="416253at2759"/>
<dbReference type="SMART" id="SM00564">
    <property type="entry name" value="PQQ"/>
    <property type="match status" value="6"/>
</dbReference>
<sequence>MWLNHGGDLCNRRYSDEEVLIKPMTVSRMRLKWQFFAGKDITATSAVANGVVYFPSWNGYLYAVNAFNGALLWSQNLGKLTGLSGTGIVVNVTVSRSTPTVFGNLFIVGIYGPAVVIAVDRSNGKLVWSTQLDPRPRVMITMSGTAYNGGFYVGVSSLEEALPADQCCTFRGSLAKLDIRTGSVIWRTYMLPDNGGKLGGYSGAAIWGSSPSIDINRRHVYVATGNLYRAPPDVEECQEKQNNQTTKPSQPDQCIGKDINFNSIVALDMDSGKIIWSRQLGGYDLFYFACLIPNNPDCPPGPNLDADFGEAPMLLCISVNGTRRDVAVAIQKSGFAWALDRDNGNIIWFKLAGPGGKEGGGLWGAATDGKRVYTNIANSNRESFTLKPSSLTTTAGAWVALDANSGEIVWSKANPSNETSQGPVTVANGVVFAGSVASNGPVYAMDANTGKILWSYNTGVTVYGGAAVSYGCIFLGSGYTVSLAIFHPKWTPGTSLYAFCVV</sequence>
<evidence type="ECO:0000256" key="1">
    <source>
        <dbReference type="ARBA" id="ARBA00001931"/>
    </source>
</evidence>
<accession>A0A6A1VJU5</accession>